<dbReference type="Proteomes" id="UP001162162">
    <property type="component" value="Unassembled WGS sequence"/>
</dbReference>
<organism evidence="1 2">
    <name type="scientific">Aromia moschata</name>
    <dbReference type="NCBI Taxonomy" id="1265417"/>
    <lineage>
        <taxon>Eukaryota</taxon>
        <taxon>Metazoa</taxon>
        <taxon>Ecdysozoa</taxon>
        <taxon>Arthropoda</taxon>
        <taxon>Hexapoda</taxon>
        <taxon>Insecta</taxon>
        <taxon>Pterygota</taxon>
        <taxon>Neoptera</taxon>
        <taxon>Endopterygota</taxon>
        <taxon>Coleoptera</taxon>
        <taxon>Polyphaga</taxon>
        <taxon>Cucujiformia</taxon>
        <taxon>Chrysomeloidea</taxon>
        <taxon>Cerambycidae</taxon>
        <taxon>Cerambycinae</taxon>
        <taxon>Callichromatini</taxon>
        <taxon>Aromia</taxon>
    </lineage>
</organism>
<protein>
    <recommendedName>
        <fullName evidence="3">Reverse transcriptase domain-containing protein</fullName>
    </recommendedName>
</protein>
<reference evidence="1" key="1">
    <citation type="journal article" date="2023" name="Insect Mol. Biol.">
        <title>Genome sequencing provides insights into the evolution of gene families encoding plant cell wall-degrading enzymes in longhorned beetles.</title>
        <authorList>
            <person name="Shin N.R."/>
            <person name="Okamura Y."/>
            <person name="Kirsch R."/>
            <person name="Pauchet Y."/>
        </authorList>
    </citation>
    <scope>NUCLEOTIDE SEQUENCE</scope>
    <source>
        <strain evidence="1">AMC_N1</strain>
    </source>
</reference>
<accession>A0AAV8X7H8</accession>
<evidence type="ECO:0008006" key="3">
    <source>
        <dbReference type="Google" id="ProtNLM"/>
    </source>
</evidence>
<dbReference type="PANTHER" id="PTHR47326">
    <property type="entry name" value="TRANSPOSABLE ELEMENT TC3 TRANSPOSASE-LIKE PROTEIN"/>
    <property type="match status" value="1"/>
</dbReference>
<proteinExistence type="predicted"/>
<keyword evidence="2" id="KW-1185">Reference proteome</keyword>
<comment type="caution">
    <text evidence="1">The sequence shown here is derived from an EMBL/GenBank/DDBJ whole genome shotgun (WGS) entry which is preliminary data.</text>
</comment>
<evidence type="ECO:0000313" key="2">
    <source>
        <dbReference type="Proteomes" id="UP001162162"/>
    </source>
</evidence>
<gene>
    <name evidence="1" type="ORF">NQ318_010558</name>
</gene>
<sequence>MEVGNWRLNQVTLQDLLFADYMVLLAEIEKQLQQNLNIYQMELWKINMEINIEKTKTIHGDRTRTQAEVFRLFQEKYPELPPISQGTAFLDSPHIENKMYPYKLVPTNELAEDDFDRRILFCEQMMQMLDDNTLQIENVVFSNEPTFTLHGHVNLQNCRYKNSHWMKNYTRKTLRKLMFGQE</sequence>
<name>A0AAV8X7H8_9CUCU</name>
<dbReference type="PANTHER" id="PTHR47326:SF1">
    <property type="entry name" value="HTH PSQ-TYPE DOMAIN-CONTAINING PROTEIN"/>
    <property type="match status" value="1"/>
</dbReference>
<dbReference type="AlphaFoldDB" id="A0AAV8X7H8"/>
<dbReference type="EMBL" id="JAPWTK010001034">
    <property type="protein sequence ID" value="KAJ8934509.1"/>
    <property type="molecule type" value="Genomic_DNA"/>
</dbReference>
<evidence type="ECO:0000313" key="1">
    <source>
        <dbReference type="EMBL" id="KAJ8934509.1"/>
    </source>
</evidence>